<feature type="domain" description="HTH tetR-type" evidence="3">
    <location>
        <begin position="7"/>
        <end position="67"/>
    </location>
</feature>
<dbReference type="InterPro" id="IPR009057">
    <property type="entry name" value="Homeodomain-like_sf"/>
</dbReference>
<dbReference type="PANTHER" id="PTHR43479">
    <property type="entry name" value="ACREF/ENVCD OPERON REPRESSOR-RELATED"/>
    <property type="match status" value="1"/>
</dbReference>
<proteinExistence type="predicted"/>
<dbReference type="Pfam" id="PF22604">
    <property type="entry name" value="TetR_HI_0893_C"/>
    <property type="match status" value="1"/>
</dbReference>
<organism evidence="4 5">
    <name type="scientific">Bacteroides pyogenes JCM 6292</name>
    <dbReference type="NCBI Taxonomy" id="1235809"/>
    <lineage>
        <taxon>Bacteria</taxon>
        <taxon>Pseudomonadati</taxon>
        <taxon>Bacteroidota</taxon>
        <taxon>Bacteroidia</taxon>
        <taxon>Bacteroidales</taxon>
        <taxon>Bacteroidaceae</taxon>
        <taxon>Bacteroides</taxon>
    </lineage>
</organism>
<name>W4PBI6_9BACE</name>
<dbReference type="PANTHER" id="PTHR43479:SF11">
    <property type="entry name" value="ACREF_ENVCD OPERON REPRESSOR-RELATED"/>
    <property type="match status" value="1"/>
</dbReference>
<sequence length="191" mass="22069">MIRDNLKDKELALLQATLTLVNHQGFHAASMSKIAQMAGISPGTIYLYFENKQDMLDKLYIIIKSEMCEYAFMKHNPQGGVVEEFKNIWYRIADYKISHIKEAMFLANCDITPVVTESSKKKALEFLNPLLDVWRRGQEEGIIRNISLHLIYAFSVNPLSYLIFSKVDKKIKLTQKQIDEAYEMAWKAIEA</sequence>
<dbReference type="InterPro" id="IPR023772">
    <property type="entry name" value="DNA-bd_HTH_TetR-type_CS"/>
</dbReference>
<protein>
    <submittedName>
        <fullName evidence="4">Transcriptional regulator</fullName>
    </submittedName>
</protein>
<dbReference type="AlphaFoldDB" id="W4PBI6"/>
<evidence type="ECO:0000313" key="4">
    <source>
        <dbReference type="EMBL" id="GAE17127.1"/>
    </source>
</evidence>
<dbReference type="Proteomes" id="UP000018861">
    <property type="component" value="Unassembled WGS sequence"/>
</dbReference>
<dbReference type="PROSITE" id="PS50977">
    <property type="entry name" value="HTH_TETR_2"/>
    <property type="match status" value="1"/>
</dbReference>
<dbReference type="InterPro" id="IPR050624">
    <property type="entry name" value="HTH-type_Tx_Regulator"/>
</dbReference>
<evidence type="ECO:0000313" key="5">
    <source>
        <dbReference type="Proteomes" id="UP000018861"/>
    </source>
</evidence>
<comment type="caution">
    <text evidence="4">The sequence shown here is derived from an EMBL/GenBank/DDBJ whole genome shotgun (WGS) entry which is preliminary data.</text>
</comment>
<dbReference type="SUPFAM" id="SSF46689">
    <property type="entry name" value="Homeodomain-like"/>
    <property type="match status" value="1"/>
</dbReference>
<dbReference type="EMBL" id="BAIQ01000060">
    <property type="protein sequence ID" value="GAE17127.1"/>
    <property type="molecule type" value="Genomic_DNA"/>
</dbReference>
<accession>W4PBI6</accession>
<dbReference type="GO" id="GO:0003677">
    <property type="term" value="F:DNA binding"/>
    <property type="evidence" value="ECO:0007669"/>
    <property type="project" value="UniProtKB-UniRule"/>
</dbReference>
<gene>
    <name evidence="4" type="ORF">JCM6292_3681</name>
</gene>
<evidence type="ECO:0000256" key="1">
    <source>
        <dbReference type="ARBA" id="ARBA00023125"/>
    </source>
</evidence>
<dbReference type="InterPro" id="IPR001647">
    <property type="entry name" value="HTH_TetR"/>
</dbReference>
<evidence type="ECO:0000259" key="3">
    <source>
        <dbReference type="PROSITE" id="PS50977"/>
    </source>
</evidence>
<dbReference type="InterPro" id="IPR054422">
    <property type="entry name" value="TetR-like_HI_0893_C"/>
</dbReference>
<dbReference type="PRINTS" id="PR00455">
    <property type="entry name" value="HTHTETR"/>
</dbReference>
<reference evidence="4 5" key="1">
    <citation type="journal article" date="2014" name="Genome Announc.">
        <title>Draft Genome Sequences of Three Strains of Bacteroides pyogenes Isolated from a Cat and Swine.</title>
        <authorList>
            <person name="Sakamoto M."/>
            <person name="Oshima K."/>
            <person name="Suda W."/>
            <person name="Kitamura K."/>
            <person name="Iida T."/>
            <person name="Hattori M."/>
            <person name="Ohkuma M."/>
        </authorList>
    </citation>
    <scope>NUCLEOTIDE SEQUENCE [LARGE SCALE GENOMIC DNA]</scope>
    <source>
        <strain evidence="4 5">JCM 6292</strain>
    </source>
</reference>
<keyword evidence="1 2" id="KW-0238">DNA-binding</keyword>
<dbReference type="Gene3D" id="1.10.357.10">
    <property type="entry name" value="Tetracycline Repressor, domain 2"/>
    <property type="match status" value="1"/>
</dbReference>
<dbReference type="PROSITE" id="PS01081">
    <property type="entry name" value="HTH_TETR_1"/>
    <property type="match status" value="1"/>
</dbReference>
<feature type="DNA-binding region" description="H-T-H motif" evidence="2">
    <location>
        <begin position="30"/>
        <end position="49"/>
    </location>
</feature>
<evidence type="ECO:0000256" key="2">
    <source>
        <dbReference type="PROSITE-ProRule" id="PRU00335"/>
    </source>
</evidence>
<dbReference type="Pfam" id="PF00440">
    <property type="entry name" value="TetR_N"/>
    <property type="match status" value="1"/>
</dbReference>